<dbReference type="InterPro" id="IPR011990">
    <property type="entry name" value="TPR-like_helical_dom_sf"/>
</dbReference>
<keyword evidence="2" id="KW-0802">TPR repeat</keyword>
<reference evidence="4 5" key="1">
    <citation type="submission" date="2024-05" db="EMBL/GenBank/DDBJ databases">
        <title>A draft genome resource for the thread blight pathogen Marasmius tenuissimus strain MS-2.</title>
        <authorList>
            <person name="Yulfo-Soto G.E."/>
            <person name="Baruah I.K."/>
            <person name="Amoako-Attah I."/>
            <person name="Bukari Y."/>
            <person name="Meinhardt L.W."/>
            <person name="Bailey B.A."/>
            <person name="Cohen S.P."/>
        </authorList>
    </citation>
    <scope>NUCLEOTIDE SEQUENCE [LARGE SCALE GENOMIC DNA]</scope>
    <source>
        <strain evidence="4 5">MS-2</strain>
    </source>
</reference>
<dbReference type="EMBL" id="JBBXMP010000301">
    <property type="protein sequence ID" value="KAL0058545.1"/>
    <property type="molecule type" value="Genomic_DNA"/>
</dbReference>
<dbReference type="Proteomes" id="UP001437256">
    <property type="component" value="Unassembled WGS sequence"/>
</dbReference>
<feature type="compositionally biased region" description="Low complexity" evidence="3">
    <location>
        <begin position="310"/>
        <end position="323"/>
    </location>
</feature>
<evidence type="ECO:0000256" key="3">
    <source>
        <dbReference type="SAM" id="MobiDB-lite"/>
    </source>
</evidence>
<evidence type="ECO:0000256" key="2">
    <source>
        <dbReference type="ARBA" id="ARBA00022803"/>
    </source>
</evidence>
<feature type="region of interest" description="Disordered" evidence="3">
    <location>
        <begin position="464"/>
        <end position="493"/>
    </location>
</feature>
<feature type="compositionally biased region" description="Basic and acidic residues" evidence="3">
    <location>
        <begin position="340"/>
        <end position="351"/>
    </location>
</feature>
<organism evidence="4 5">
    <name type="scientific">Marasmius tenuissimus</name>
    <dbReference type="NCBI Taxonomy" id="585030"/>
    <lineage>
        <taxon>Eukaryota</taxon>
        <taxon>Fungi</taxon>
        <taxon>Dikarya</taxon>
        <taxon>Basidiomycota</taxon>
        <taxon>Agaricomycotina</taxon>
        <taxon>Agaricomycetes</taxon>
        <taxon>Agaricomycetidae</taxon>
        <taxon>Agaricales</taxon>
        <taxon>Marasmiineae</taxon>
        <taxon>Marasmiaceae</taxon>
        <taxon>Marasmius</taxon>
    </lineage>
</organism>
<proteinExistence type="predicted"/>
<evidence type="ECO:0000256" key="1">
    <source>
        <dbReference type="ARBA" id="ARBA00022737"/>
    </source>
</evidence>
<accession>A0ABR2ZA52</accession>
<dbReference type="SUPFAM" id="SSF48452">
    <property type="entry name" value="TPR-like"/>
    <property type="match status" value="1"/>
</dbReference>
<dbReference type="PANTHER" id="PTHR22767:SF2">
    <property type="entry name" value="N(ALPHA)-ACETYLTRANSFERASE 15_16, ISOFORM A"/>
    <property type="match status" value="1"/>
</dbReference>
<gene>
    <name evidence="4" type="ORF">AAF712_014768</name>
</gene>
<dbReference type="Gene3D" id="1.25.40.1010">
    <property type="match status" value="1"/>
</dbReference>
<dbReference type="Pfam" id="PF12569">
    <property type="entry name" value="NatA_aux_su"/>
    <property type="match status" value="1"/>
</dbReference>
<feature type="compositionally biased region" description="Polar residues" evidence="3">
    <location>
        <begin position="465"/>
        <end position="493"/>
    </location>
</feature>
<dbReference type="InterPro" id="IPR021183">
    <property type="entry name" value="NatA_aux_su"/>
</dbReference>
<evidence type="ECO:0000313" key="5">
    <source>
        <dbReference type="Proteomes" id="UP001437256"/>
    </source>
</evidence>
<comment type="caution">
    <text evidence="4">The sequence shown here is derived from an EMBL/GenBank/DDBJ whole genome shotgun (WGS) entry which is preliminary data.</text>
</comment>
<protein>
    <submittedName>
        <fullName evidence="4">Uncharacterized protein</fullName>
    </submittedName>
</protein>
<keyword evidence="1" id="KW-0677">Repeat</keyword>
<evidence type="ECO:0000313" key="4">
    <source>
        <dbReference type="EMBL" id="KAL0058545.1"/>
    </source>
</evidence>
<name>A0ABR2ZA52_9AGAR</name>
<keyword evidence="5" id="KW-1185">Reference proteome</keyword>
<sequence length="493" mass="55804">MGLEDAEHAWYVLIEHNSKNYNYYRGYLDNLGVNTEEDPVQAVKILYKKFITQLPKANTPKRLALLITPASFAGDESAYPPFADVELLYGDQEKMKIVEEIVKEVKREHITTDPSSSSEPITYFWTLYSLAQHHSHLGHHTMALSLLDEATAHTPTLPELYIFRAPVLKRAGDPIHAAGAMEEARLLDGQDCLRQEAEKVLGLFTKKDTVSPGFDLEDMQSLLYLMEITDSHLAGGTLHMALKKYVAVQNLLNKLEDDQYDFHGYSLRKFNIYIYLNLLSWEDRLQTQPAYIKAAVAASRIRVSVHDNPSLKSHSGGNSSSKGKLSEAEAKVKKKAKKATQKEARGQEEKDKKVYYRNAAEAYEWAEDLTVAVETYVQVEKFATAATLHRQHGEAVDTSCRRHCLRMPEEMTDIIVAQLDYFRENRLQIANKLLDLVDEELDSCEDCGLDITRPLFGSKRRSCWGRSTTHGRGSNYGRHSTSVEGQGQQNLSE</sequence>
<dbReference type="Gene3D" id="1.25.40.1040">
    <property type="match status" value="1"/>
</dbReference>
<dbReference type="PANTHER" id="PTHR22767">
    <property type="entry name" value="N-TERMINAL ACETYLTRANSFERASE-RELATED"/>
    <property type="match status" value="1"/>
</dbReference>
<feature type="region of interest" description="Disordered" evidence="3">
    <location>
        <begin position="307"/>
        <end position="351"/>
    </location>
</feature>